<dbReference type="PANTHER" id="PTHR22437:SF0">
    <property type="entry name" value="FI21431P1"/>
    <property type="match status" value="1"/>
</dbReference>
<dbReference type="EMBL" id="JAYRBN010000050">
    <property type="protein sequence ID" value="KAL2744865.1"/>
    <property type="molecule type" value="Genomic_DNA"/>
</dbReference>
<proteinExistence type="predicted"/>
<gene>
    <name evidence="1" type="ORF">V1477_007407</name>
</gene>
<organism evidence="1 2">
    <name type="scientific">Vespula maculifrons</name>
    <name type="common">Eastern yellow jacket</name>
    <name type="synonym">Wasp</name>
    <dbReference type="NCBI Taxonomy" id="7453"/>
    <lineage>
        <taxon>Eukaryota</taxon>
        <taxon>Metazoa</taxon>
        <taxon>Ecdysozoa</taxon>
        <taxon>Arthropoda</taxon>
        <taxon>Hexapoda</taxon>
        <taxon>Insecta</taxon>
        <taxon>Pterygota</taxon>
        <taxon>Neoptera</taxon>
        <taxon>Endopterygota</taxon>
        <taxon>Hymenoptera</taxon>
        <taxon>Apocrita</taxon>
        <taxon>Aculeata</taxon>
        <taxon>Vespoidea</taxon>
        <taxon>Vespidae</taxon>
        <taxon>Vespinae</taxon>
        <taxon>Vespula</taxon>
    </lineage>
</organism>
<keyword evidence="2" id="KW-1185">Reference proteome</keyword>
<evidence type="ECO:0000313" key="1">
    <source>
        <dbReference type="EMBL" id="KAL2744865.1"/>
    </source>
</evidence>
<sequence length="284" mass="32942">MVVREDEEAGSRFRTAEPHSSLQIMPIIDLDQTACERHKHYAKMLHKLHMYQYQRSYERILLPSFLEANSKCWWNAALVDATRQLRYKGHVSPGVLMVGGPPCALEVLRAAWARNVLRPPADHAITCLDAYALTISPHTKLILMHTCVSNYVESIPSIKKIRWLSWKTRDRISRYRLAHPMAKFQELYTVLFPNLSIRIGELDVGQSVFRSINHPMQSRMFGLIYKRLMRCVPRRHNVRSTLEIQILEESGEFGRSYFRILSSNDTRDSANAFGMSPGRRKEED</sequence>
<dbReference type="Proteomes" id="UP001607303">
    <property type="component" value="Unassembled WGS sequence"/>
</dbReference>
<dbReference type="InterPro" id="IPR040126">
    <property type="entry name" value="STOX1/2"/>
</dbReference>
<dbReference type="AlphaFoldDB" id="A0ABD2CJD5"/>
<reference evidence="1 2" key="1">
    <citation type="journal article" date="2024" name="Ann. Entomol. Soc. Am.">
        <title>Genomic analyses of the southern and eastern yellowjacket wasps (Hymenoptera: Vespidae) reveal evolutionary signatures of social life.</title>
        <authorList>
            <person name="Catto M.A."/>
            <person name="Caine P.B."/>
            <person name="Orr S.E."/>
            <person name="Hunt B.G."/>
            <person name="Goodisman M.A.D."/>
        </authorList>
    </citation>
    <scope>NUCLEOTIDE SEQUENCE [LARGE SCALE GENOMIC DNA]</scope>
    <source>
        <strain evidence="1">232</strain>
        <tissue evidence="1">Head and thorax</tissue>
    </source>
</reference>
<evidence type="ECO:0000313" key="2">
    <source>
        <dbReference type="Proteomes" id="UP001607303"/>
    </source>
</evidence>
<comment type="caution">
    <text evidence="1">The sequence shown here is derived from an EMBL/GenBank/DDBJ whole genome shotgun (WGS) entry which is preliminary data.</text>
</comment>
<name>A0ABD2CJD5_VESMC</name>
<dbReference type="PANTHER" id="PTHR22437">
    <property type="entry name" value="WINGED HELIX DOMAIN-CONTAINING PROTEIN"/>
    <property type="match status" value="1"/>
</dbReference>
<protein>
    <submittedName>
        <fullName evidence="1">Storkhead-box protein 2 isoform X1</fullName>
    </submittedName>
</protein>
<accession>A0ABD2CJD5</accession>